<dbReference type="PANTHER" id="PTHR23150:SF19">
    <property type="entry name" value="FORMYLGLYCINE-GENERATING ENZYME"/>
    <property type="match status" value="1"/>
</dbReference>
<evidence type="ECO:0000256" key="1">
    <source>
        <dbReference type="SAM" id="MobiDB-lite"/>
    </source>
</evidence>
<dbReference type="EC" id="2.7.11.1" evidence="3"/>
<dbReference type="STRING" id="1454003.AW10_00306"/>
<organism evidence="3 4">
    <name type="scientific">Candidatus Accumulibacter appositus</name>
    <dbReference type="NCBI Taxonomy" id="1454003"/>
    <lineage>
        <taxon>Bacteria</taxon>
        <taxon>Pseudomonadati</taxon>
        <taxon>Pseudomonadota</taxon>
        <taxon>Betaproteobacteria</taxon>
        <taxon>Candidatus Accumulibacter</taxon>
    </lineage>
</organism>
<protein>
    <submittedName>
        <fullName evidence="3">Serine/threonine-protein kinase pkn1</fullName>
        <ecNumber evidence="3">2.7.11.1</ecNumber>
    </submittedName>
</protein>
<accession>A0A011P5J2</accession>
<dbReference type="InterPro" id="IPR005532">
    <property type="entry name" value="SUMF_dom"/>
</dbReference>
<dbReference type="InterPro" id="IPR042095">
    <property type="entry name" value="SUMF_sf"/>
</dbReference>
<dbReference type="PANTHER" id="PTHR23150">
    <property type="entry name" value="SULFATASE MODIFYING FACTOR 1, 2"/>
    <property type="match status" value="1"/>
</dbReference>
<dbReference type="GO" id="GO:0004674">
    <property type="term" value="F:protein serine/threonine kinase activity"/>
    <property type="evidence" value="ECO:0007669"/>
    <property type="project" value="UniProtKB-EC"/>
</dbReference>
<feature type="region of interest" description="Disordered" evidence="1">
    <location>
        <begin position="884"/>
        <end position="943"/>
    </location>
</feature>
<dbReference type="Gene3D" id="3.90.1580.10">
    <property type="entry name" value="paralog of FGE (formylglycine-generating enzyme)"/>
    <property type="match status" value="1"/>
</dbReference>
<dbReference type="InterPro" id="IPR016187">
    <property type="entry name" value="CTDL_fold"/>
</dbReference>
<dbReference type="InterPro" id="IPR051043">
    <property type="entry name" value="Sulfatase_Mod_Factor_Kinase"/>
</dbReference>
<gene>
    <name evidence="3" type="primary">pkn1_3</name>
    <name evidence="3" type="ORF">AW10_00306</name>
</gene>
<feature type="domain" description="Sulfatase-modifying factor enzyme-like" evidence="2">
    <location>
        <begin position="650"/>
        <end position="872"/>
    </location>
</feature>
<keyword evidence="3" id="KW-0808">Transferase</keyword>
<sequence>MAAGGVAGRADLLRALVAVHGKVATDVACESEKRLAGVLMLTLDAQPEQALTIPSADTEDDRPADDVNGQASPPTPAKSIRQRPPLSAAHFALVEYRVDQSPSEPVPDARLLQPLKLADCRPRETSGEAPFVPLVSRTRLWPALQRALARPHLGPPDVPALVGALSRGRTPLRLPRRRLTHWGGELLVVIDIADRLLPYEKDYAQLWREVSRRHGDGNLSLWVVNESPFVTLSVQRGRGRAVATRRPIPLPAPGTQVLLLGDLGLLAGDPGKAQAWQTFMQGLAEHGTPPVAWVPMSPSLVPEEAARHGRVHCLNGEHGMRPVRPQGAVNSANTAHLRETLLARIACCVRVEPGLLRSLRSISPASAAEPGLEAIVWSYAPVVAAGYRFCEIAPDHVATYRDRFQKEIGPAEQQEILRRTLYAHAWRGRSTENAELLIWRAHVPPELARSPEFEAPVKQAEKWFARFAAHPQDTPGDAPDYARDLLYRHGKDSGWVEANSTLLAPLWALTGNSEIPDGFQAADIAAARNAGRQGMAERRCWLQQQDDRFFLHPAPDEAVRWPGILYQGGVVCESSPAAGRRNSWIEAGDIPLPLPVGLATELSSISLYSAGRSYRFVRTPRPAWAKAMARDRHGLYLDVDFAGVVQRFRWIEPGEFSMGSPDNEAERHSDEGPRHRVRLTAGYWLADTACTQALWQAVMGRNPSHFKDAPLNPVEQVNWDDVQAFLEKAQGMLPGVKVDLPTEAEWEYACRAGSETPFSFGATITPAQANYNGDRPYDGGAKGLSRNKTVPVKSFAPNDWGLYEMHGNVDEWCADGQRPYDGELHENPRGPEDREAPRVVRGGSWFYAAGRLRSAYRDQWPRVYRSLYLGFRFSLRSAGQAAGAERLRHEKRSEAPEGPQDLPALPGRQGHGGSAAAEPPRSGVDKLLEKLGGAFRRSPGKKK</sequence>
<evidence type="ECO:0000259" key="2">
    <source>
        <dbReference type="Pfam" id="PF03781"/>
    </source>
</evidence>
<dbReference type="PATRIC" id="fig|1454003.3.peg.316"/>
<keyword evidence="3" id="KW-0418">Kinase</keyword>
<dbReference type="EMBL" id="JEMX01000009">
    <property type="protein sequence ID" value="EXI82856.1"/>
    <property type="molecule type" value="Genomic_DNA"/>
</dbReference>
<dbReference type="GO" id="GO:0120147">
    <property type="term" value="F:formylglycine-generating oxidase activity"/>
    <property type="evidence" value="ECO:0007669"/>
    <property type="project" value="TreeGrafter"/>
</dbReference>
<proteinExistence type="predicted"/>
<dbReference type="AlphaFoldDB" id="A0A011P5J2"/>
<evidence type="ECO:0000313" key="3">
    <source>
        <dbReference type="EMBL" id="EXI82856.1"/>
    </source>
</evidence>
<feature type="region of interest" description="Disordered" evidence="1">
    <location>
        <begin position="54"/>
        <end position="84"/>
    </location>
</feature>
<feature type="compositionally biased region" description="Basic and acidic residues" evidence="1">
    <location>
        <begin position="885"/>
        <end position="895"/>
    </location>
</feature>
<evidence type="ECO:0000313" key="4">
    <source>
        <dbReference type="Proteomes" id="UP000021816"/>
    </source>
</evidence>
<dbReference type="Pfam" id="PF03781">
    <property type="entry name" value="FGE-sulfatase"/>
    <property type="match status" value="1"/>
</dbReference>
<comment type="caution">
    <text evidence="3">The sequence shown here is derived from an EMBL/GenBank/DDBJ whole genome shotgun (WGS) entry which is preliminary data.</text>
</comment>
<reference evidence="3 4" key="1">
    <citation type="submission" date="2014-02" db="EMBL/GenBank/DDBJ databases">
        <title>Expanding our view of genomic diversity in Candidatus Accumulibacter clades.</title>
        <authorList>
            <person name="Skennerton C.T."/>
            <person name="Barr J.J."/>
            <person name="Slater F.R."/>
            <person name="Bond P.L."/>
            <person name="Tyson G.W."/>
        </authorList>
    </citation>
    <scope>NUCLEOTIDE SEQUENCE [LARGE SCALE GENOMIC DNA]</scope>
    <source>
        <strain evidence="4">BA-92</strain>
    </source>
</reference>
<dbReference type="Proteomes" id="UP000021816">
    <property type="component" value="Unassembled WGS sequence"/>
</dbReference>
<name>A0A011P5J2_9PROT</name>
<dbReference type="SUPFAM" id="SSF56436">
    <property type="entry name" value="C-type lectin-like"/>
    <property type="match status" value="1"/>
</dbReference>